<dbReference type="InterPro" id="IPR010982">
    <property type="entry name" value="Lambda_DNA-bd_dom_sf"/>
</dbReference>
<dbReference type="PROSITE" id="PS50943">
    <property type="entry name" value="HTH_CROC1"/>
    <property type="match status" value="1"/>
</dbReference>
<protein>
    <submittedName>
        <fullName evidence="2">Helix-turn-helix domain protein</fullName>
    </submittedName>
</protein>
<proteinExistence type="predicted"/>
<evidence type="ECO:0000259" key="1">
    <source>
        <dbReference type="PROSITE" id="PS50943"/>
    </source>
</evidence>
<evidence type="ECO:0000313" key="2">
    <source>
        <dbReference type="EMBL" id="VUW92146.1"/>
    </source>
</evidence>
<dbReference type="InterPro" id="IPR010057">
    <property type="entry name" value="Transcription_activator_Rgg_C"/>
</dbReference>
<dbReference type="Pfam" id="PF21259">
    <property type="entry name" value="Rgg_C"/>
    <property type="match status" value="1"/>
</dbReference>
<feature type="domain" description="HTH cro/C1-type" evidence="1">
    <location>
        <begin position="44"/>
        <end position="78"/>
    </location>
</feature>
<dbReference type="CDD" id="cd00093">
    <property type="entry name" value="HTH_XRE"/>
    <property type="match status" value="1"/>
</dbReference>
<dbReference type="Proteomes" id="UP000385544">
    <property type="component" value="Unassembled WGS sequence"/>
</dbReference>
<dbReference type="Gene3D" id="1.25.40.10">
    <property type="entry name" value="Tetratricopeptide repeat domain"/>
    <property type="match status" value="1"/>
</dbReference>
<dbReference type="SUPFAM" id="SSF47413">
    <property type="entry name" value="lambda repressor-like DNA-binding domains"/>
    <property type="match status" value="1"/>
</dbReference>
<dbReference type="PANTHER" id="PTHR37038">
    <property type="entry name" value="TRANSCRIPTIONAL REGULATOR-RELATED"/>
    <property type="match status" value="1"/>
</dbReference>
<dbReference type="AlphaFoldDB" id="A0A564SAF2"/>
<dbReference type="InterPro" id="IPR011990">
    <property type="entry name" value="TPR-like_helical_dom_sf"/>
</dbReference>
<accession>A0A564SAF2</accession>
<reference evidence="2 3" key="1">
    <citation type="submission" date="2019-07" db="EMBL/GenBank/DDBJ databases">
        <authorList>
            <person name="Hibberd C M."/>
            <person name="Gehrig L. J."/>
            <person name="Chang H.-W."/>
            <person name="Venkatesh S."/>
        </authorList>
    </citation>
    <scope>NUCLEOTIDE SEQUENCE [LARGE SCALE GENOMIC DNA]</scope>
    <source>
        <strain evidence="2">Streptococcus_constellatus_SS_Bg39</strain>
    </source>
</reference>
<dbReference type="InterPro" id="IPR001387">
    <property type="entry name" value="Cro/C1-type_HTH"/>
</dbReference>
<dbReference type="Pfam" id="PF01381">
    <property type="entry name" value="HTH_3"/>
    <property type="match status" value="1"/>
</dbReference>
<name>A0A564SAF2_STRCV</name>
<organism evidence="2 3">
    <name type="scientific">Streptococcus constellatus</name>
    <dbReference type="NCBI Taxonomy" id="76860"/>
    <lineage>
        <taxon>Bacteria</taxon>
        <taxon>Bacillati</taxon>
        <taxon>Bacillota</taxon>
        <taxon>Bacilli</taxon>
        <taxon>Lactobacillales</taxon>
        <taxon>Streptococcaceae</taxon>
        <taxon>Streptococcus</taxon>
        <taxon>Streptococcus anginosus group</taxon>
    </lineage>
</organism>
<dbReference type="GO" id="GO:0003677">
    <property type="term" value="F:DNA binding"/>
    <property type="evidence" value="ECO:0007669"/>
    <property type="project" value="InterPro"/>
</dbReference>
<dbReference type="EMBL" id="CABHMZ010000003">
    <property type="protein sequence ID" value="VUW92146.1"/>
    <property type="molecule type" value="Genomic_DNA"/>
</dbReference>
<sequence>MQYLKRLKIVKGVSVEEMEALGKVFRDFRLNGNYSLAQAAGDQVSTSQLSRFERGESELTVDKFLAVLDNIQVSVENFMDAARNYQRAEIVEFMSHIVPLYYAKDIEGFQKLQHQEREKARQRQDSLIHELNIILIQGLICQRDNRYEMKPADLERVADYLFQRENWGVYELILIGNLYSFYEVDYVYRIGKEILEREYFYENITKHRRLVLILALNFYLHCLEGKNFEKATYFKNAVAKILDKEIKLYERTIFLYVKGFEAYQKGQQEKGIAKMKEAIQIFETLELPEQVDYYQEHYQKFITRKI</sequence>
<gene>
    <name evidence="2" type="ORF">SCSS39_00325</name>
</gene>
<dbReference type="NCBIfam" id="TIGR01716">
    <property type="entry name" value="RGG_Cterm"/>
    <property type="match status" value="1"/>
</dbReference>
<dbReference type="PANTHER" id="PTHR37038:SF12">
    <property type="entry name" value="TRANSCRIPTIONAL REGULATOR"/>
    <property type="match status" value="1"/>
</dbReference>
<evidence type="ECO:0000313" key="3">
    <source>
        <dbReference type="Proteomes" id="UP000385544"/>
    </source>
</evidence>
<dbReference type="InterPro" id="IPR053163">
    <property type="entry name" value="HTH-type_regulator_Rgg"/>
</dbReference>